<evidence type="ECO:0000259" key="2">
    <source>
        <dbReference type="Pfam" id="PF14338"/>
    </source>
</evidence>
<protein>
    <submittedName>
        <fullName evidence="3">Mrr restriction system protein</fullName>
    </submittedName>
</protein>
<evidence type="ECO:0000259" key="1">
    <source>
        <dbReference type="Pfam" id="PF04471"/>
    </source>
</evidence>
<dbReference type="InterPro" id="IPR052906">
    <property type="entry name" value="Type_IV_Methyl-Rstrct_Enzyme"/>
</dbReference>
<dbReference type="Pfam" id="PF04471">
    <property type="entry name" value="Mrr_cat"/>
    <property type="match status" value="1"/>
</dbReference>
<dbReference type="InterPro" id="IPR011335">
    <property type="entry name" value="Restrct_endonuc-II-like"/>
</dbReference>
<dbReference type="Proteomes" id="UP000740754">
    <property type="component" value="Unassembled WGS sequence"/>
</dbReference>
<dbReference type="InterPro" id="IPR025745">
    <property type="entry name" value="Mrr-like_N_dom"/>
</dbReference>
<evidence type="ECO:0000313" key="3">
    <source>
        <dbReference type="EMBL" id="NKN34264.1"/>
    </source>
</evidence>
<comment type="caution">
    <text evidence="3">The sequence shown here is derived from an EMBL/GenBank/DDBJ whole genome shotgun (WGS) entry which is preliminary data.</text>
</comment>
<dbReference type="Pfam" id="PF14338">
    <property type="entry name" value="Mrr_N"/>
    <property type="match status" value="1"/>
</dbReference>
<feature type="domain" description="Restriction system protein Mrr-like N-terminal" evidence="2">
    <location>
        <begin position="17"/>
        <end position="98"/>
    </location>
</feature>
<dbReference type="EMBL" id="JAAXKX010000023">
    <property type="protein sequence ID" value="NKN34264.1"/>
    <property type="molecule type" value="Genomic_DNA"/>
</dbReference>
<gene>
    <name evidence="3" type="ORF">HF203_13645</name>
</gene>
<dbReference type="Gene3D" id="3.40.1350.10">
    <property type="match status" value="1"/>
</dbReference>
<keyword evidence="4" id="KW-1185">Reference proteome</keyword>
<proteinExistence type="predicted"/>
<sequence>MTNGKKKAGVTRQRVGKLMRTLFEILQEHPDGIQAQTAIAELEQRVPATAHESGHYASGGRRYENIVRFSTVDLVKAGWLLKDKGIWSVTETGKEAFATYPDPTAFYKRACALYKVWKSAQPDPTDDDAETVADAEVEQASPNQTFEQAEEAAWDDIWDYLQRIDPYNLQRLVAGLLEAMGYHVSWIAPPGKDGGMDVLAWTDPLGAKPPRIKVQVKRRKDSIAVDELRAFMAVLSDNDVGLFVTTGRFTKDAHDEARLQERRKITLIDRERLVELWIQYMDRLSEESRQLLPLKPIYFLAPS</sequence>
<feature type="domain" description="Restriction endonuclease type IV Mrr" evidence="1">
    <location>
        <begin position="161"/>
        <end position="276"/>
    </location>
</feature>
<dbReference type="PANTHER" id="PTHR30015">
    <property type="entry name" value="MRR RESTRICTION SYSTEM PROTEIN"/>
    <property type="match status" value="1"/>
</dbReference>
<dbReference type="InterPro" id="IPR011856">
    <property type="entry name" value="tRNA_endonuc-like_dom_sf"/>
</dbReference>
<dbReference type="InterPro" id="IPR007560">
    <property type="entry name" value="Restrct_endonuc_IV_Mrr"/>
</dbReference>
<dbReference type="SUPFAM" id="SSF52980">
    <property type="entry name" value="Restriction endonuclease-like"/>
    <property type="match status" value="1"/>
</dbReference>
<accession>A0ABX1IB53</accession>
<dbReference type="PANTHER" id="PTHR30015:SF7">
    <property type="entry name" value="TYPE IV METHYL-DIRECTED RESTRICTION ENZYME ECOKMRR"/>
    <property type="match status" value="1"/>
</dbReference>
<reference evidence="3 4" key="1">
    <citation type="submission" date="2020-04" db="EMBL/GenBank/DDBJ databases">
        <title>Draft Whole-Genome sequence of Marichromatium bheemlicum DSM 18632, type strain.</title>
        <authorList>
            <person name="Kyndt J.A."/>
            <person name="Meyer T.E."/>
        </authorList>
    </citation>
    <scope>NUCLEOTIDE SEQUENCE [LARGE SCALE GENOMIC DNA]</scope>
    <source>
        <strain evidence="3 4">DSM 18632</strain>
    </source>
</reference>
<evidence type="ECO:0000313" key="4">
    <source>
        <dbReference type="Proteomes" id="UP000740754"/>
    </source>
</evidence>
<organism evidence="3 4">
    <name type="scientific">Marichromatium bheemlicum</name>
    <dbReference type="NCBI Taxonomy" id="365339"/>
    <lineage>
        <taxon>Bacteria</taxon>
        <taxon>Pseudomonadati</taxon>
        <taxon>Pseudomonadota</taxon>
        <taxon>Gammaproteobacteria</taxon>
        <taxon>Chromatiales</taxon>
        <taxon>Chromatiaceae</taxon>
        <taxon>Marichromatium</taxon>
    </lineage>
</organism>
<name>A0ABX1IB53_9GAMM</name>